<organism evidence="8 9">
    <name type="scientific">Vibrio ponticus</name>
    <dbReference type="NCBI Taxonomy" id="265668"/>
    <lineage>
        <taxon>Bacteria</taxon>
        <taxon>Pseudomonadati</taxon>
        <taxon>Pseudomonadota</taxon>
        <taxon>Gammaproteobacteria</taxon>
        <taxon>Vibrionales</taxon>
        <taxon>Vibrionaceae</taxon>
        <taxon>Vibrio</taxon>
    </lineage>
</organism>
<keyword evidence="5" id="KW-0418">Kinase</keyword>
<dbReference type="InterPro" id="IPR001996">
    <property type="entry name" value="PTS_IIB_1"/>
</dbReference>
<dbReference type="EMBL" id="MJMI01000072">
    <property type="protein sequence ID" value="OLQ94694.1"/>
    <property type="molecule type" value="Genomic_DNA"/>
</dbReference>
<dbReference type="PROSITE" id="PS01035">
    <property type="entry name" value="PTS_EIIB_TYPE_1_CYS"/>
    <property type="match status" value="1"/>
</dbReference>
<evidence type="ECO:0000313" key="8">
    <source>
        <dbReference type="EMBL" id="OLQ94694.1"/>
    </source>
</evidence>
<evidence type="ECO:0000313" key="9">
    <source>
        <dbReference type="Proteomes" id="UP000186206"/>
    </source>
</evidence>
<dbReference type="Gene3D" id="3.30.1360.60">
    <property type="entry name" value="Glucose permease domain IIB"/>
    <property type="match status" value="1"/>
</dbReference>
<comment type="caution">
    <text evidence="8">The sequence shown here is derived from an EMBL/GenBank/DDBJ whole genome shotgun (WGS) entry which is preliminary data.</text>
</comment>
<sequence length="102" mass="11516">MRDRNVLTFLRRFFALLTRVNPDLDQEVDTIISALGGLHNILDCGACATRLRLELKELSLLDEKALKQAGAIGVVRIDQHHVQIIYGLKANSYAQCIELRRS</sequence>
<keyword evidence="3" id="KW-0808">Transferase</keyword>
<dbReference type="PROSITE" id="PS51098">
    <property type="entry name" value="PTS_EIIB_TYPE_1"/>
    <property type="match status" value="1"/>
</dbReference>
<dbReference type="CDD" id="cd00212">
    <property type="entry name" value="PTS_IIB_glc"/>
    <property type="match status" value="1"/>
</dbReference>
<keyword evidence="4" id="KW-0598">Phosphotransferase system</keyword>
<evidence type="ECO:0000256" key="2">
    <source>
        <dbReference type="ARBA" id="ARBA00022597"/>
    </source>
</evidence>
<feature type="active site" description="Phosphocysteine intermediate; for EIIB activity" evidence="6">
    <location>
        <position position="47"/>
    </location>
</feature>
<evidence type="ECO:0000259" key="7">
    <source>
        <dbReference type="PROSITE" id="PS51098"/>
    </source>
</evidence>
<dbReference type="NCBIfam" id="TIGR00826">
    <property type="entry name" value="EIIB_glc"/>
    <property type="match status" value="1"/>
</dbReference>
<dbReference type="SUPFAM" id="SSF55604">
    <property type="entry name" value="Glucose permease domain IIB"/>
    <property type="match status" value="1"/>
</dbReference>
<keyword evidence="9" id="KW-1185">Reference proteome</keyword>
<keyword evidence="1" id="KW-0813">Transport</keyword>
<proteinExistence type="predicted"/>
<dbReference type="InterPro" id="IPR018113">
    <property type="entry name" value="PTrfase_EIIB_Cys"/>
</dbReference>
<dbReference type="InterPro" id="IPR050429">
    <property type="entry name" value="PTS_Glucose_EIICBA"/>
</dbReference>
<reference evidence="8 9" key="1">
    <citation type="submission" date="2016-09" db="EMBL/GenBank/DDBJ databases">
        <title>Genomic Taxonomy of the Vibrionaceae.</title>
        <authorList>
            <person name="Gonzalez-Castillo A."/>
            <person name="Gomez-Gil B."/>
            <person name="Enciso-Ibarra K."/>
        </authorList>
    </citation>
    <scope>NUCLEOTIDE SEQUENCE [LARGE SCALE GENOMIC DNA]</scope>
    <source>
        <strain evidence="8 9">CAIM 1731</strain>
    </source>
</reference>
<evidence type="ECO:0000256" key="3">
    <source>
        <dbReference type="ARBA" id="ARBA00022679"/>
    </source>
</evidence>
<dbReference type="Proteomes" id="UP000186206">
    <property type="component" value="Unassembled WGS sequence"/>
</dbReference>
<feature type="domain" description="PTS EIIB type-1" evidence="7">
    <location>
        <begin position="25"/>
        <end position="102"/>
    </location>
</feature>
<keyword evidence="2 8" id="KW-0762">Sugar transport</keyword>
<protein>
    <submittedName>
        <fullName evidence="8">PTS glucose transporter subunit IIB</fullName>
    </submittedName>
</protein>
<dbReference type="InterPro" id="IPR036878">
    <property type="entry name" value="Glu_permease_IIB"/>
</dbReference>
<evidence type="ECO:0000256" key="5">
    <source>
        <dbReference type="ARBA" id="ARBA00022777"/>
    </source>
</evidence>
<name>A0ABX3FNT9_9VIBR</name>
<dbReference type="PANTHER" id="PTHR30009">
    <property type="entry name" value="CYTOCHROME C-TYPE SYNTHESIS PROTEIN AND PTS TRANSMEMBRANE COMPONENT"/>
    <property type="match status" value="1"/>
</dbReference>
<dbReference type="Pfam" id="PF00367">
    <property type="entry name" value="PTS_EIIB"/>
    <property type="match status" value="1"/>
</dbReference>
<gene>
    <name evidence="8" type="ORF">BIY21_08220</name>
</gene>
<evidence type="ECO:0000256" key="6">
    <source>
        <dbReference type="PROSITE-ProRule" id="PRU00421"/>
    </source>
</evidence>
<evidence type="ECO:0000256" key="1">
    <source>
        <dbReference type="ARBA" id="ARBA00022448"/>
    </source>
</evidence>
<accession>A0ABX3FNT9</accession>
<dbReference type="PANTHER" id="PTHR30009:SF4">
    <property type="entry name" value="PTS SYSTEM N-ACETYLGLUCOSAMINE-SPECIFIC EIICBA COMPONENT"/>
    <property type="match status" value="1"/>
</dbReference>
<evidence type="ECO:0000256" key="4">
    <source>
        <dbReference type="ARBA" id="ARBA00022683"/>
    </source>
</evidence>